<dbReference type="InterPro" id="IPR011104">
    <property type="entry name" value="Hpr_kin/Pase_C"/>
</dbReference>
<evidence type="ECO:0000313" key="3">
    <source>
        <dbReference type="Proteomes" id="UP001597171"/>
    </source>
</evidence>
<keyword evidence="2" id="KW-0418">Kinase</keyword>
<dbReference type="SUPFAM" id="SSF53795">
    <property type="entry name" value="PEP carboxykinase-like"/>
    <property type="match status" value="1"/>
</dbReference>
<evidence type="ECO:0000313" key="2">
    <source>
        <dbReference type="EMBL" id="MFD1332630.1"/>
    </source>
</evidence>
<organism evidence="2 3">
    <name type="scientific">Methylopila musalis</name>
    <dbReference type="NCBI Taxonomy" id="1134781"/>
    <lineage>
        <taxon>Bacteria</taxon>
        <taxon>Pseudomonadati</taxon>
        <taxon>Pseudomonadota</taxon>
        <taxon>Alphaproteobacteria</taxon>
        <taxon>Hyphomicrobiales</taxon>
        <taxon>Methylopilaceae</taxon>
        <taxon>Methylopila</taxon>
    </lineage>
</organism>
<keyword evidence="3" id="KW-1185">Reference proteome</keyword>
<gene>
    <name evidence="2" type="ORF">ACFQ4O_11545</name>
</gene>
<dbReference type="Proteomes" id="UP001597171">
    <property type="component" value="Unassembled WGS sequence"/>
</dbReference>
<sequence length="175" mass="17924">MTPSPTVHATCVAVGAAGVLIRGAPGAGKSSLALALTDAALRDGSHAALVADDRVRLAAVGGRLLATCPDALAGLIEIHGAGVREAPYLPNVIVRLLVNMEPFPARMPDDGASFDTVEGVRLPRLAVAERSPLAPALVRQTLAENGHASDCGASALAFAPQHGKVRSPARFAPWF</sequence>
<protein>
    <submittedName>
        <fullName evidence="2">HPr kinase/phosphorylase</fullName>
    </submittedName>
</protein>
<evidence type="ECO:0000259" key="1">
    <source>
        <dbReference type="Pfam" id="PF07475"/>
    </source>
</evidence>
<feature type="domain" description="HPr kinase/phosphorylase C-terminal" evidence="1">
    <location>
        <begin position="2"/>
        <end position="83"/>
    </location>
</feature>
<keyword evidence="2" id="KW-0808">Transferase</keyword>
<comment type="caution">
    <text evidence="2">The sequence shown here is derived from an EMBL/GenBank/DDBJ whole genome shotgun (WGS) entry which is preliminary data.</text>
</comment>
<accession>A0ABW3Z8H2</accession>
<dbReference type="Gene3D" id="3.40.50.300">
    <property type="entry name" value="P-loop containing nucleotide triphosphate hydrolases"/>
    <property type="match status" value="1"/>
</dbReference>
<dbReference type="Pfam" id="PF07475">
    <property type="entry name" value="Hpr_kinase_C"/>
    <property type="match status" value="1"/>
</dbReference>
<name>A0ABW3Z8H2_9HYPH</name>
<dbReference type="InterPro" id="IPR027417">
    <property type="entry name" value="P-loop_NTPase"/>
</dbReference>
<dbReference type="EMBL" id="JBHTMX010000106">
    <property type="protein sequence ID" value="MFD1332630.1"/>
    <property type="molecule type" value="Genomic_DNA"/>
</dbReference>
<reference evidence="3" key="1">
    <citation type="journal article" date="2019" name="Int. J. Syst. Evol. Microbiol.">
        <title>The Global Catalogue of Microorganisms (GCM) 10K type strain sequencing project: providing services to taxonomists for standard genome sequencing and annotation.</title>
        <authorList>
            <consortium name="The Broad Institute Genomics Platform"/>
            <consortium name="The Broad Institute Genome Sequencing Center for Infectious Disease"/>
            <person name="Wu L."/>
            <person name="Ma J."/>
        </authorList>
    </citation>
    <scope>NUCLEOTIDE SEQUENCE [LARGE SCALE GENOMIC DNA]</scope>
    <source>
        <strain evidence="3">CCUG 61696</strain>
    </source>
</reference>
<proteinExistence type="predicted"/>
<dbReference type="GO" id="GO:0016301">
    <property type="term" value="F:kinase activity"/>
    <property type="evidence" value="ECO:0007669"/>
    <property type="project" value="UniProtKB-KW"/>
</dbReference>
<dbReference type="RefSeq" id="WP_378775841.1">
    <property type="nucleotide sequence ID" value="NZ_JBHTMX010000106.1"/>
</dbReference>